<keyword evidence="1" id="KW-0548">Nucleotidyltransferase</keyword>
<gene>
    <name evidence="1" type="ORF">Tci_892110</name>
</gene>
<comment type="caution">
    <text evidence="1">The sequence shown here is derived from an EMBL/GenBank/DDBJ whole genome shotgun (WGS) entry which is preliminary data.</text>
</comment>
<name>A0A699UEC2_TANCI</name>
<sequence>MMKYYNARVRDVAFKPGDFVYRSNDASHSVASGKLGPKWKGPYEVTDALGNEAYKLRSTDETVLART</sequence>
<feature type="non-terminal residue" evidence="1">
    <location>
        <position position="67"/>
    </location>
</feature>
<keyword evidence="1" id="KW-0695">RNA-directed DNA polymerase</keyword>
<dbReference type="EMBL" id="BKCJ011319889">
    <property type="protein sequence ID" value="GFD20141.1"/>
    <property type="molecule type" value="Genomic_DNA"/>
</dbReference>
<dbReference type="AlphaFoldDB" id="A0A699UEC2"/>
<dbReference type="GO" id="GO:0003964">
    <property type="term" value="F:RNA-directed DNA polymerase activity"/>
    <property type="evidence" value="ECO:0007669"/>
    <property type="project" value="UniProtKB-KW"/>
</dbReference>
<keyword evidence="1" id="KW-0808">Transferase</keyword>
<reference evidence="1" key="1">
    <citation type="journal article" date="2019" name="Sci. Rep.">
        <title>Draft genome of Tanacetum cinerariifolium, the natural source of mosquito coil.</title>
        <authorList>
            <person name="Yamashiro T."/>
            <person name="Shiraishi A."/>
            <person name="Satake H."/>
            <person name="Nakayama K."/>
        </authorList>
    </citation>
    <scope>NUCLEOTIDE SEQUENCE</scope>
</reference>
<evidence type="ECO:0000313" key="1">
    <source>
        <dbReference type="EMBL" id="GFD20141.1"/>
    </source>
</evidence>
<protein>
    <submittedName>
        <fullName evidence="1">Reverse transcriptase domain-containing protein</fullName>
    </submittedName>
</protein>
<proteinExistence type="predicted"/>
<accession>A0A699UEC2</accession>
<organism evidence="1">
    <name type="scientific">Tanacetum cinerariifolium</name>
    <name type="common">Dalmatian daisy</name>
    <name type="synonym">Chrysanthemum cinerariifolium</name>
    <dbReference type="NCBI Taxonomy" id="118510"/>
    <lineage>
        <taxon>Eukaryota</taxon>
        <taxon>Viridiplantae</taxon>
        <taxon>Streptophyta</taxon>
        <taxon>Embryophyta</taxon>
        <taxon>Tracheophyta</taxon>
        <taxon>Spermatophyta</taxon>
        <taxon>Magnoliopsida</taxon>
        <taxon>eudicotyledons</taxon>
        <taxon>Gunneridae</taxon>
        <taxon>Pentapetalae</taxon>
        <taxon>asterids</taxon>
        <taxon>campanulids</taxon>
        <taxon>Asterales</taxon>
        <taxon>Asteraceae</taxon>
        <taxon>Asteroideae</taxon>
        <taxon>Anthemideae</taxon>
        <taxon>Anthemidinae</taxon>
        <taxon>Tanacetum</taxon>
    </lineage>
</organism>